<keyword evidence="9" id="KW-0732">Signal</keyword>
<gene>
    <name evidence="10" type="ORF">CAMP_LOCUS5013</name>
</gene>
<evidence type="ECO:0000256" key="4">
    <source>
        <dbReference type="ARBA" id="ARBA00022679"/>
    </source>
</evidence>
<evidence type="ECO:0000256" key="5">
    <source>
        <dbReference type="ARBA" id="ARBA00022692"/>
    </source>
</evidence>
<evidence type="ECO:0000256" key="6">
    <source>
        <dbReference type="ARBA" id="ARBA00022989"/>
    </source>
</evidence>
<evidence type="ECO:0000256" key="7">
    <source>
        <dbReference type="ARBA" id="ARBA00023136"/>
    </source>
</evidence>
<keyword evidence="7" id="KW-0472">Membrane</keyword>
<dbReference type="PANTHER" id="PTHR21461">
    <property type="entry name" value="GLYCOSYLTRANSFERASE FAMILY 92 PROTEIN"/>
    <property type="match status" value="1"/>
</dbReference>
<dbReference type="OrthoDB" id="5801206at2759"/>
<dbReference type="Pfam" id="PF01697">
    <property type="entry name" value="Glyco_transf_92"/>
    <property type="match status" value="1"/>
</dbReference>
<evidence type="ECO:0000256" key="8">
    <source>
        <dbReference type="RuleBase" id="RU366017"/>
    </source>
</evidence>
<dbReference type="EMBL" id="CANHGI010000002">
    <property type="protein sequence ID" value="CAI5442376.1"/>
    <property type="molecule type" value="Genomic_DNA"/>
</dbReference>
<proteinExistence type="inferred from homology"/>
<evidence type="ECO:0000256" key="2">
    <source>
        <dbReference type="ARBA" id="ARBA00007647"/>
    </source>
</evidence>
<accession>A0A9P1MZV3</accession>
<keyword evidence="3 8" id="KW-0328">Glycosyltransferase</keyword>
<dbReference type="Proteomes" id="UP001152747">
    <property type="component" value="Unassembled WGS sequence"/>
</dbReference>
<evidence type="ECO:0000256" key="1">
    <source>
        <dbReference type="ARBA" id="ARBA00004167"/>
    </source>
</evidence>
<organism evidence="10 11">
    <name type="scientific">Caenorhabditis angaria</name>
    <dbReference type="NCBI Taxonomy" id="860376"/>
    <lineage>
        <taxon>Eukaryota</taxon>
        <taxon>Metazoa</taxon>
        <taxon>Ecdysozoa</taxon>
        <taxon>Nematoda</taxon>
        <taxon>Chromadorea</taxon>
        <taxon>Rhabditida</taxon>
        <taxon>Rhabditina</taxon>
        <taxon>Rhabditomorpha</taxon>
        <taxon>Rhabditoidea</taxon>
        <taxon>Rhabditidae</taxon>
        <taxon>Peloderinae</taxon>
        <taxon>Caenorhabditis</taxon>
    </lineage>
</organism>
<reference evidence="10" key="1">
    <citation type="submission" date="2022-11" db="EMBL/GenBank/DDBJ databases">
        <authorList>
            <person name="Kikuchi T."/>
        </authorList>
    </citation>
    <scope>NUCLEOTIDE SEQUENCE</scope>
    <source>
        <strain evidence="10">PS1010</strain>
    </source>
</reference>
<protein>
    <recommendedName>
        <fullName evidence="8">Glycosyltransferase family 92 protein</fullName>
        <ecNumber evidence="8">2.4.1.-</ecNumber>
    </recommendedName>
</protein>
<evidence type="ECO:0000256" key="3">
    <source>
        <dbReference type="ARBA" id="ARBA00022676"/>
    </source>
</evidence>
<evidence type="ECO:0000313" key="10">
    <source>
        <dbReference type="EMBL" id="CAI5442376.1"/>
    </source>
</evidence>
<evidence type="ECO:0000313" key="11">
    <source>
        <dbReference type="Proteomes" id="UP001152747"/>
    </source>
</evidence>
<dbReference type="PANTHER" id="PTHR21461:SF8">
    <property type="entry name" value="DOLICHYL-PHOSPHATE-MANNOSE--PROTEIN MANNOSYLTRANSFERASE-RELATED"/>
    <property type="match status" value="1"/>
</dbReference>
<name>A0A9P1MZV3_9PELO</name>
<dbReference type="InterPro" id="IPR008166">
    <property type="entry name" value="Glyco_transf_92"/>
</dbReference>
<keyword evidence="4 8" id="KW-0808">Transferase</keyword>
<feature type="signal peptide" evidence="9">
    <location>
        <begin position="1"/>
        <end position="23"/>
    </location>
</feature>
<evidence type="ECO:0000256" key="9">
    <source>
        <dbReference type="SAM" id="SignalP"/>
    </source>
</evidence>
<keyword evidence="11" id="KW-1185">Reference proteome</keyword>
<comment type="subcellular location">
    <subcellularLocation>
        <location evidence="1">Membrane</location>
        <topology evidence="1">Single-pass membrane protein</topology>
    </subcellularLocation>
</comment>
<sequence>MFENWRLFLLLLLTAISFVIVSQNRKRIIGENESFLGNIIENCGERNSDDYFLAVEPNENIMNVASNQSYKEDYYDSKKCKIQDWNKNETNTIPNRDYFDSLIKSNVRNQNILLNKTPSPFSAYVYSDHIVVTLTSERNFSDVVFCRYYDCKMRELTGKYFESRHFPQSTVFCGRRIGAEYISITEKLEDEAEFPIRIIRRDEKKPAHYFTVCLAPIYGEEPKFLQIVDFIEYYKLQGATFFHIYVTNVSNYDRVLLDDYVRTGEVEIIQIHDHYWRADFMWHRVQINDCHFRNKYFSKWTAFLDIDERIEMKKYPELRIVDLLDETTPNVSTLRFSVDWVVKDQLSPKKYQNDEQLKENMIFRKFTNTSTKTDTFKQPKCIIRPERITIMGIHYPLAVYDNSKVSIVNYRIAAIRHYRNVFHKLFPRQVERMMEYGPWKNTTVAPWIAGNLTTNILRRVKYLYDIEIPSDVIKQENYAKEESQMDLEKIEV</sequence>
<keyword evidence="5" id="KW-0812">Transmembrane</keyword>
<keyword evidence="6" id="KW-1133">Transmembrane helix</keyword>
<dbReference type="GO" id="GO:0016020">
    <property type="term" value="C:membrane"/>
    <property type="evidence" value="ECO:0007669"/>
    <property type="project" value="UniProtKB-SubCell"/>
</dbReference>
<dbReference type="AlphaFoldDB" id="A0A9P1MZV3"/>
<dbReference type="GO" id="GO:0005737">
    <property type="term" value="C:cytoplasm"/>
    <property type="evidence" value="ECO:0007669"/>
    <property type="project" value="TreeGrafter"/>
</dbReference>
<comment type="caution">
    <text evidence="10">The sequence shown here is derived from an EMBL/GenBank/DDBJ whole genome shotgun (WGS) entry which is preliminary data.</text>
</comment>
<feature type="chain" id="PRO_5040124469" description="Glycosyltransferase family 92 protein" evidence="9">
    <location>
        <begin position="24"/>
        <end position="492"/>
    </location>
</feature>
<comment type="similarity">
    <text evidence="2 8">Belongs to the glycosyltransferase 92 family.</text>
</comment>
<dbReference type="GO" id="GO:0016757">
    <property type="term" value="F:glycosyltransferase activity"/>
    <property type="evidence" value="ECO:0007669"/>
    <property type="project" value="UniProtKB-UniRule"/>
</dbReference>
<dbReference type="EC" id="2.4.1.-" evidence="8"/>